<dbReference type="Gene3D" id="1.20.210.10">
    <property type="entry name" value="Cytochrome c oxidase-like, subunit I domain"/>
    <property type="match status" value="1"/>
</dbReference>
<keyword evidence="1" id="KW-1133">Transmembrane helix</keyword>
<evidence type="ECO:0000313" key="3">
    <source>
        <dbReference type="Proteomes" id="UP000741360"/>
    </source>
</evidence>
<reference evidence="2" key="1">
    <citation type="submission" date="2020-07" db="EMBL/GenBank/DDBJ databases">
        <title>Huge and variable diversity of episymbiotic CPR bacteria and DPANN archaea in groundwater ecosystems.</title>
        <authorList>
            <person name="He C.Y."/>
            <person name="Keren R."/>
            <person name="Whittaker M."/>
            <person name="Farag I.F."/>
            <person name="Doudna J."/>
            <person name="Cate J.H.D."/>
            <person name="Banfield J.F."/>
        </authorList>
    </citation>
    <scope>NUCLEOTIDE SEQUENCE</scope>
    <source>
        <strain evidence="2">NC_groundwater_717_Ag_S-0.2um_59_8</strain>
    </source>
</reference>
<keyword evidence="1" id="KW-0472">Membrane</keyword>
<name>A0A932GS88_UNCTE</name>
<accession>A0A932GS88</accession>
<proteinExistence type="predicted"/>
<gene>
    <name evidence="2" type="ORF">HYY65_12945</name>
</gene>
<dbReference type="InterPro" id="IPR036927">
    <property type="entry name" value="Cyt_c_oxase-like_su1_sf"/>
</dbReference>
<dbReference type="AlphaFoldDB" id="A0A932GS88"/>
<dbReference type="Proteomes" id="UP000741360">
    <property type="component" value="Unassembled WGS sequence"/>
</dbReference>
<dbReference type="EMBL" id="JACPSX010000246">
    <property type="protein sequence ID" value="MBI3015932.1"/>
    <property type="molecule type" value="Genomic_DNA"/>
</dbReference>
<feature type="transmembrane region" description="Helical" evidence="1">
    <location>
        <begin position="7"/>
        <end position="26"/>
    </location>
</feature>
<organism evidence="2 3">
    <name type="scientific">Tectimicrobiota bacterium</name>
    <dbReference type="NCBI Taxonomy" id="2528274"/>
    <lineage>
        <taxon>Bacteria</taxon>
        <taxon>Pseudomonadati</taxon>
        <taxon>Nitrospinota/Tectimicrobiota group</taxon>
        <taxon>Candidatus Tectimicrobiota</taxon>
    </lineage>
</organism>
<comment type="caution">
    <text evidence="2">The sequence shown here is derived from an EMBL/GenBank/DDBJ whole genome shotgun (WGS) entry which is preliminary data.</text>
</comment>
<evidence type="ECO:0000313" key="2">
    <source>
        <dbReference type="EMBL" id="MBI3015932.1"/>
    </source>
</evidence>
<dbReference type="SUPFAM" id="SSF81442">
    <property type="entry name" value="Cytochrome c oxidase subunit I-like"/>
    <property type="match status" value="1"/>
</dbReference>
<protein>
    <submittedName>
        <fullName evidence="2">Uncharacterized protein</fullName>
    </submittedName>
</protein>
<evidence type="ECO:0000256" key="1">
    <source>
        <dbReference type="SAM" id="Phobius"/>
    </source>
</evidence>
<keyword evidence="1" id="KW-0812">Transmembrane</keyword>
<sequence length="117" mass="13427">MKSAHLHLNFFGWISMMIFGVGYKLLPNYAGKIVIHSLTMARVQFWLANVGFLAHVSADCFVCRRPPPFSRRGMKGRNLWRSWKGGKRRAHDETTLRSRHETLIQVIKLLGLLAHIG</sequence>